<feature type="chain" id="PRO_5039721026" evidence="1">
    <location>
        <begin position="21"/>
        <end position="504"/>
    </location>
</feature>
<dbReference type="AlphaFoldDB" id="A0A9D7S9V4"/>
<dbReference type="EMBL" id="JADKFW010000010">
    <property type="protein sequence ID" value="MBK9718428.1"/>
    <property type="molecule type" value="Genomic_DNA"/>
</dbReference>
<sequence length="504" mass="55300">MKKLYSIFFLISFISMKLSAITYHVKSDGKDSNNGLSVNTAFKTIQTATNKVQAGDSVLVYDGLYKGFDHFYKASGTVSKPIVYFAMGSKVIINQSCGRGFDGCNIEGNDYIEMNGFKVYGISDPVGSGEDGIRAVLANHITIRNCEVDSCYRGIFTGYTDDFLAENNICRRSHGEHGIYVSNNSDRVIVRNNICYGNKAAGIQLNPDLSSGSPGISIDVNIYNNICYNNRIGLNLQGIYYSKVYNNLIYNNGLSGGGNGMTFFLGDAATGCNDVKVYNNTVIVPSESQWCILAIDSDSLFIKNNILLSFSAKGSIDLESGCTNYFGDYNLVNDKFTLDQGSSFINFAAWQKLGHDAHSILVKDNAAVFNNLMANDYHLAVNSIAINKGTSEVATIVNQDLEKNARPIGGQFDIGCYEKLGVTGLQNEFQDKTYQLVGNGNQFSFSGLNEDISVEIFNLEGQSVAKGQQFENKIFSTGIYVYHVLDIKEHRRVGMGKIFIIGSK</sequence>
<evidence type="ECO:0000313" key="3">
    <source>
        <dbReference type="EMBL" id="MBK9718428.1"/>
    </source>
</evidence>
<dbReference type="Gene3D" id="2.160.20.10">
    <property type="entry name" value="Single-stranded right-handed beta-helix, Pectin lyase-like"/>
    <property type="match status" value="1"/>
</dbReference>
<accession>A0A9D7S9V4</accession>
<dbReference type="SMART" id="SM00710">
    <property type="entry name" value="PbH1"/>
    <property type="match status" value="6"/>
</dbReference>
<dbReference type="InterPro" id="IPR059226">
    <property type="entry name" value="Choice_anch_Q_dom"/>
</dbReference>
<protein>
    <submittedName>
        <fullName evidence="3">Right-handed parallel beta-helix repeat-containing protein</fullName>
    </submittedName>
</protein>
<proteinExistence type="predicted"/>
<comment type="caution">
    <text evidence="3">The sequence shown here is derived from an EMBL/GenBank/DDBJ whole genome shotgun (WGS) entry which is preliminary data.</text>
</comment>
<dbReference type="InterPro" id="IPR007742">
    <property type="entry name" value="NosD_dom"/>
</dbReference>
<dbReference type="InterPro" id="IPR012334">
    <property type="entry name" value="Pectin_lyas_fold"/>
</dbReference>
<dbReference type="Proteomes" id="UP000808349">
    <property type="component" value="Unassembled WGS sequence"/>
</dbReference>
<evidence type="ECO:0000259" key="2">
    <source>
        <dbReference type="Pfam" id="PF05048"/>
    </source>
</evidence>
<feature type="signal peptide" evidence="1">
    <location>
        <begin position="1"/>
        <end position="20"/>
    </location>
</feature>
<gene>
    <name evidence="3" type="ORF">IPO85_13145</name>
</gene>
<feature type="domain" description="Periplasmic copper-binding protein NosD beta helix" evidence="2">
    <location>
        <begin position="114"/>
        <end position="281"/>
    </location>
</feature>
<evidence type="ECO:0000256" key="1">
    <source>
        <dbReference type="SAM" id="SignalP"/>
    </source>
</evidence>
<evidence type="ECO:0000313" key="4">
    <source>
        <dbReference type="Proteomes" id="UP000808349"/>
    </source>
</evidence>
<dbReference type="Pfam" id="PF05048">
    <property type="entry name" value="NosD"/>
    <property type="match status" value="1"/>
</dbReference>
<dbReference type="InterPro" id="IPR011050">
    <property type="entry name" value="Pectin_lyase_fold/virulence"/>
</dbReference>
<keyword evidence="1" id="KW-0732">Signal</keyword>
<dbReference type="NCBIfam" id="NF041518">
    <property type="entry name" value="choice_anch_Q"/>
    <property type="match status" value="1"/>
</dbReference>
<reference evidence="3 4" key="1">
    <citation type="submission" date="2020-10" db="EMBL/GenBank/DDBJ databases">
        <title>Connecting structure to function with the recovery of over 1000 high-quality activated sludge metagenome-assembled genomes encoding full-length rRNA genes using long-read sequencing.</title>
        <authorList>
            <person name="Singleton C.M."/>
            <person name="Petriglieri F."/>
            <person name="Kristensen J.M."/>
            <person name="Kirkegaard R.H."/>
            <person name="Michaelsen T.Y."/>
            <person name="Andersen M.H."/>
            <person name="Karst S.M."/>
            <person name="Dueholm M.S."/>
            <person name="Nielsen P.H."/>
            <person name="Albertsen M."/>
        </authorList>
    </citation>
    <scope>NUCLEOTIDE SEQUENCE [LARGE SCALE GENOMIC DNA]</scope>
    <source>
        <strain evidence="3">Ribe_18-Q3-R11-54_BAT3C.373</strain>
    </source>
</reference>
<organism evidence="3 4">
    <name type="scientific">Candidatus Defluviibacterium haderslevense</name>
    <dbReference type="NCBI Taxonomy" id="2981993"/>
    <lineage>
        <taxon>Bacteria</taxon>
        <taxon>Pseudomonadati</taxon>
        <taxon>Bacteroidota</taxon>
        <taxon>Saprospiria</taxon>
        <taxon>Saprospirales</taxon>
        <taxon>Saprospiraceae</taxon>
        <taxon>Candidatus Defluviibacterium</taxon>
    </lineage>
</organism>
<dbReference type="SUPFAM" id="SSF51126">
    <property type="entry name" value="Pectin lyase-like"/>
    <property type="match status" value="1"/>
</dbReference>
<dbReference type="InterPro" id="IPR006626">
    <property type="entry name" value="PbH1"/>
</dbReference>
<name>A0A9D7S9V4_9BACT</name>